<sequence>MLVGREVEFTKLETLLSSALSAAANGGVDANAVVPLSIYISGPPGTGKTATVQAVINKLEKARKKFRFISVDCFSTPTPSILMKKLLAELGHNDTPASRANNKLCEVFSSTKKLIVMLLDEVDKMLSGKSKFIYTIFGWPTQFNGRVVVIGIANTLDLTQRQMPLLKLTTSPHLITFAAYTGEQLIAILEHRLSTECLDRKAIELCARKVSALTGDVRQALDIASQMIVNLETTDNNEQKQHLLDNDDDSNKENDEAAAAALLLAPSKTVQKTPSKCERTPQKLRKAMARGGGVSEDEVTPKKTKFADGSACREVLKAINKTMSSPCQRSKLPAQTRTLLATLMRLVSSDSAAAAGRPHPTYSAFRTPQKTPRSSTTSKMMTPSSKYCSNSSSAMVVSRDRLFSAYLTVCERLKLASPCWDEVDEMLILLESQSMVTLARGAKGGGGGQQTRICFTVEMDIARAQINDNALINDIEQMDI</sequence>
<evidence type="ECO:0000259" key="3">
    <source>
        <dbReference type="SMART" id="SM00382"/>
    </source>
</evidence>
<evidence type="ECO:0000313" key="4">
    <source>
        <dbReference type="Proteomes" id="UP000050741"/>
    </source>
</evidence>
<dbReference type="PANTHER" id="PTHR10763">
    <property type="entry name" value="CELL DIVISION CONTROL PROTEIN 6-RELATED"/>
    <property type="match status" value="1"/>
</dbReference>
<evidence type="ECO:0000256" key="1">
    <source>
        <dbReference type="ARBA" id="ARBA00022705"/>
    </source>
</evidence>
<name>A0A183BX63_GLOPA</name>
<dbReference type="SMART" id="SM00382">
    <property type="entry name" value="AAA"/>
    <property type="match status" value="1"/>
</dbReference>
<dbReference type="GO" id="GO:0016887">
    <property type="term" value="F:ATP hydrolysis activity"/>
    <property type="evidence" value="ECO:0007669"/>
    <property type="project" value="InterPro"/>
</dbReference>
<dbReference type="GO" id="GO:0003688">
    <property type="term" value="F:DNA replication origin binding"/>
    <property type="evidence" value="ECO:0007669"/>
    <property type="project" value="TreeGrafter"/>
</dbReference>
<dbReference type="InterPro" id="IPR050311">
    <property type="entry name" value="ORC1/CDC6"/>
</dbReference>
<keyword evidence="4" id="KW-1185">Reference proteome</keyword>
<feature type="domain" description="AAA+ ATPase" evidence="3">
    <location>
        <begin position="34"/>
        <end position="169"/>
    </location>
</feature>
<feature type="region of interest" description="Disordered" evidence="2">
    <location>
        <begin position="352"/>
        <end position="384"/>
    </location>
</feature>
<dbReference type="InterPro" id="IPR003593">
    <property type="entry name" value="AAA+_ATPase"/>
</dbReference>
<organism evidence="4 5">
    <name type="scientific">Globodera pallida</name>
    <name type="common">Potato cyst nematode worm</name>
    <name type="synonym">Heterodera pallida</name>
    <dbReference type="NCBI Taxonomy" id="36090"/>
    <lineage>
        <taxon>Eukaryota</taxon>
        <taxon>Metazoa</taxon>
        <taxon>Ecdysozoa</taxon>
        <taxon>Nematoda</taxon>
        <taxon>Chromadorea</taxon>
        <taxon>Rhabditida</taxon>
        <taxon>Tylenchina</taxon>
        <taxon>Tylenchomorpha</taxon>
        <taxon>Tylenchoidea</taxon>
        <taxon>Heteroderidae</taxon>
        <taxon>Heteroderinae</taxon>
        <taxon>Globodera</taxon>
    </lineage>
</organism>
<reference evidence="5" key="3">
    <citation type="submission" date="2016-06" db="UniProtKB">
        <authorList>
            <consortium name="WormBaseParasite"/>
        </authorList>
    </citation>
    <scope>IDENTIFICATION</scope>
</reference>
<dbReference type="GO" id="GO:0005524">
    <property type="term" value="F:ATP binding"/>
    <property type="evidence" value="ECO:0007669"/>
    <property type="project" value="InterPro"/>
</dbReference>
<dbReference type="Proteomes" id="UP000050741">
    <property type="component" value="Unassembled WGS sequence"/>
</dbReference>
<dbReference type="WBParaSite" id="GPLIN_000520200">
    <property type="protein sequence ID" value="GPLIN_000520200"/>
    <property type="gene ID" value="GPLIN_000520200"/>
</dbReference>
<dbReference type="Gene3D" id="3.40.50.300">
    <property type="entry name" value="P-loop containing nucleotide triphosphate hydrolases"/>
    <property type="match status" value="1"/>
</dbReference>
<dbReference type="GO" id="GO:0005634">
    <property type="term" value="C:nucleus"/>
    <property type="evidence" value="ECO:0007669"/>
    <property type="project" value="TreeGrafter"/>
</dbReference>
<dbReference type="GO" id="GO:0033314">
    <property type="term" value="P:mitotic DNA replication checkpoint signaling"/>
    <property type="evidence" value="ECO:0007669"/>
    <property type="project" value="TreeGrafter"/>
</dbReference>
<accession>A0A183BX63</accession>
<dbReference type="Gene3D" id="1.10.8.60">
    <property type="match status" value="1"/>
</dbReference>
<dbReference type="Pfam" id="PF00004">
    <property type="entry name" value="AAA"/>
    <property type="match status" value="1"/>
</dbReference>
<protein>
    <submittedName>
        <fullName evidence="5">AAA domain-containing protein</fullName>
    </submittedName>
</protein>
<dbReference type="SUPFAM" id="SSF52540">
    <property type="entry name" value="P-loop containing nucleoside triphosphate hydrolases"/>
    <property type="match status" value="1"/>
</dbReference>
<feature type="compositionally biased region" description="Low complexity" evidence="2">
    <location>
        <begin position="370"/>
        <end position="384"/>
    </location>
</feature>
<dbReference type="PANTHER" id="PTHR10763:SF26">
    <property type="entry name" value="CELL DIVISION CONTROL PROTEIN 6 HOMOLOG"/>
    <property type="match status" value="1"/>
</dbReference>
<dbReference type="AlphaFoldDB" id="A0A183BX63"/>
<keyword evidence="1" id="KW-0235">DNA replication</keyword>
<dbReference type="InterPro" id="IPR027417">
    <property type="entry name" value="P-loop_NTPase"/>
</dbReference>
<dbReference type="GO" id="GO:0006270">
    <property type="term" value="P:DNA replication initiation"/>
    <property type="evidence" value="ECO:0007669"/>
    <property type="project" value="TreeGrafter"/>
</dbReference>
<feature type="region of interest" description="Disordered" evidence="2">
    <location>
        <begin position="270"/>
        <end position="300"/>
    </location>
</feature>
<dbReference type="InterPro" id="IPR003959">
    <property type="entry name" value="ATPase_AAA_core"/>
</dbReference>
<evidence type="ECO:0000313" key="5">
    <source>
        <dbReference type="WBParaSite" id="GPLIN_000520200"/>
    </source>
</evidence>
<reference evidence="4" key="1">
    <citation type="submission" date="2013-12" db="EMBL/GenBank/DDBJ databases">
        <authorList>
            <person name="Aslett M."/>
        </authorList>
    </citation>
    <scope>NUCLEOTIDE SEQUENCE [LARGE SCALE GENOMIC DNA]</scope>
    <source>
        <strain evidence="4">Lindley</strain>
    </source>
</reference>
<proteinExistence type="predicted"/>
<evidence type="ECO:0000256" key="2">
    <source>
        <dbReference type="SAM" id="MobiDB-lite"/>
    </source>
</evidence>
<reference evidence="4" key="2">
    <citation type="submission" date="2014-05" db="EMBL/GenBank/DDBJ databases">
        <title>The genome and life-stage specific transcriptomes of Globodera pallida elucidate key aspects of plant parasitism by a cyst nematode.</title>
        <authorList>
            <person name="Cotton J.A."/>
            <person name="Lilley C.J."/>
            <person name="Jones L.M."/>
            <person name="Kikuchi T."/>
            <person name="Reid A.J."/>
            <person name="Thorpe P."/>
            <person name="Tsai I.J."/>
            <person name="Beasley H."/>
            <person name="Blok V."/>
            <person name="Cock P.J.A."/>
            <person name="Van den Akker S.E."/>
            <person name="Holroyd N."/>
            <person name="Hunt M."/>
            <person name="Mantelin S."/>
            <person name="Naghra H."/>
            <person name="Pain A."/>
            <person name="Palomares-Rius J.E."/>
            <person name="Zarowiecki M."/>
            <person name="Berriman M."/>
            <person name="Jones J.T."/>
            <person name="Urwin P.E."/>
        </authorList>
    </citation>
    <scope>NUCLEOTIDE SEQUENCE [LARGE SCALE GENOMIC DNA]</scope>
    <source>
        <strain evidence="4">Lindley</strain>
    </source>
</reference>
<dbReference type="CDD" id="cd00009">
    <property type="entry name" value="AAA"/>
    <property type="match status" value="1"/>
</dbReference>